<keyword evidence="6" id="KW-0812">Transmembrane</keyword>
<dbReference type="Proteomes" id="UP000747542">
    <property type="component" value="Unassembled WGS sequence"/>
</dbReference>
<gene>
    <name evidence="8" type="primary">KIRREL3-L</name>
    <name evidence="8" type="ORF">Hamer_G021846</name>
</gene>
<dbReference type="InterPro" id="IPR013162">
    <property type="entry name" value="CD80_C2-set"/>
</dbReference>
<dbReference type="InterPro" id="IPR003599">
    <property type="entry name" value="Ig_sub"/>
</dbReference>
<dbReference type="SMART" id="SM00409">
    <property type="entry name" value="IG"/>
    <property type="match status" value="2"/>
</dbReference>
<keyword evidence="3" id="KW-1015">Disulfide bond</keyword>
<dbReference type="InterPro" id="IPR007110">
    <property type="entry name" value="Ig-like_dom"/>
</dbReference>
<dbReference type="GO" id="GO:0098609">
    <property type="term" value="P:cell-cell adhesion"/>
    <property type="evidence" value="ECO:0007669"/>
    <property type="project" value="TreeGrafter"/>
</dbReference>
<dbReference type="Pfam" id="PF08205">
    <property type="entry name" value="C2-set_2"/>
    <property type="match status" value="1"/>
</dbReference>
<evidence type="ECO:0000256" key="2">
    <source>
        <dbReference type="ARBA" id="ARBA00023136"/>
    </source>
</evidence>
<dbReference type="InterPro" id="IPR051275">
    <property type="entry name" value="Cell_adhesion_signaling"/>
</dbReference>
<dbReference type="InterPro" id="IPR036179">
    <property type="entry name" value="Ig-like_dom_sf"/>
</dbReference>
<evidence type="ECO:0000313" key="9">
    <source>
        <dbReference type="Proteomes" id="UP000747542"/>
    </source>
</evidence>
<feature type="domain" description="Ig-like" evidence="7">
    <location>
        <begin position="177"/>
        <end position="259"/>
    </location>
</feature>
<evidence type="ECO:0000256" key="6">
    <source>
        <dbReference type="SAM" id="Phobius"/>
    </source>
</evidence>
<protein>
    <submittedName>
        <fullName evidence="8">Kin of IRRE-like protein 3-like</fullName>
    </submittedName>
</protein>
<dbReference type="PANTHER" id="PTHR11640">
    <property type="entry name" value="NEPHRIN"/>
    <property type="match status" value="1"/>
</dbReference>
<dbReference type="EMBL" id="JAHLQT010027556">
    <property type="protein sequence ID" value="KAG7162613.1"/>
    <property type="molecule type" value="Genomic_DNA"/>
</dbReference>
<dbReference type="Gene3D" id="2.60.40.10">
    <property type="entry name" value="Immunoglobulins"/>
    <property type="match status" value="4"/>
</dbReference>
<feature type="domain" description="Ig-like" evidence="7">
    <location>
        <begin position="264"/>
        <end position="352"/>
    </location>
</feature>
<feature type="domain" description="Ig-like" evidence="7">
    <location>
        <begin position="66"/>
        <end position="170"/>
    </location>
</feature>
<keyword evidence="9" id="KW-1185">Reference proteome</keyword>
<keyword evidence="5" id="KW-0393">Immunoglobulin domain</keyword>
<evidence type="ECO:0000313" key="8">
    <source>
        <dbReference type="EMBL" id="KAG7162613.1"/>
    </source>
</evidence>
<evidence type="ECO:0000256" key="1">
    <source>
        <dbReference type="ARBA" id="ARBA00004479"/>
    </source>
</evidence>
<dbReference type="GO" id="GO:0005886">
    <property type="term" value="C:plasma membrane"/>
    <property type="evidence" value="ECO:0007669"/>
    <property type="project" value="TreeGrafter"/>
</dbReference>
<dbReference type="SUPFAM" id="SSF48726">
    <property type="entry name" value="Immunoglobulin"/>
    <property type="match status" value="4"/>
</dbReference>
<reference evidence="8" key="1">
    <citation type="journal article" date="2021" name="Sci. Adv.">
        <title>The American lobster genome reveals insights on longevity, neural, and immune adaptations.</title>
        <authorList>
            <person name="Polinski J.M."/>
            <person name="Zimin A.V."/>
            <person name="Clark K.F."/>
            <person name="Kohn A.B."/>
            <person name="Sadowski N."/>
            <person name="Timp W."/>
            <person name="Ptitsyn A."/>
            <person name="Khanna P."/>
            <person name="Romanova D.Y."/>
            <person name="Williams P."/>
            <person name="Greenwood S.J."/>
            <person name="Moroz L.L."/>
            <person name="Walt D.R."/>
            <person name="Bodnar A.G."/>
        </authorList>
    </citation>
    <scope>NUCLEOTIDE SEQUENCE</scope>
    <source>
        <strain evidence="8">GMGI-L3</strain>
    </source>
</reference>
<feature type="non-terminal residue" evidence="8">
    <location>
        <position position="639"/>
    </location>
</feature>
<keyword evidence="6" id="KW-1133">Transmembrane helix</keyword>
<dbReference type="GO" id="GO:0050839">
    <property type="term" value="F:cell adhesion molecule binding"/>
    <property type="evidence" value="ECO:0007669"/>
    <property type="project" value="TreeGrafter"/>
</dbReference>
<proteinExistence type="predicted"/>
<dbReference type="GO" id="GO:0005911">
    <property type="term" value="C:cell-cell junction"/>
    <property type="evidence" value="ECO:0007669"/>
    <property type="project" value="TreeGrafter"/>
</dbReference>
<dbReference type="PROSITE" id="PS50835">
    <property type="entry name" value="IG_LIKE"/>
    <property type="match status" value="3"/>
</dbReference>
<organism evidence="8 9">
    <name type="scientific">Homarus americanus</name>
    <name type="common">American lobster</name>
    <dbReference type="NCBI Taxonomy" id="6706"/>
    <lineage>
        <taxon>Eukaryota</taxon>
        <taxon>Metazoa</taxon>
        <taxon>Ecdysozoa</taxon>
        <taxon>Arthropoda</taxon>
        <taxon>Crustacea</taxon>
        <taxon>Multicrustacea</taxon>
        <taxon>Malacostraca</taxon>
        <taxon>Eumalacostraca</taxon>
        <taxon>Eucarida</taxon>
        <taxon>Decapoda</taxon>
        <taxon>Pleocyemata</taxon>
        <taxon>Astacidea</taxon>
        <taxon>Nephropoidea</taxon>
        <taxon>Nephropidae</taxon>
        <taxon>Homarus</taxon>
    </lineage>
</organism>
<evidence type="ECO:0000259" key="7">
    <source>
        <dbReference type="PROSITE" id="PS50835"/>
    </source>
</evidence>
<evidence type="ECO:0000256" key="5">
    <source>
        <dbReference type="ARBA" id="ARBA00023319"/>
    </source>
</evidence>
<feature type="non-terminal residue" evidence="8">
    <location>
        <position position="1"/>
    </location>
</feature>
<comment type="caution">
    <text evidence="8">The sequence shown here is derived from an EMBL/GenBank/DDBJ whole genome shotgun (WGS) entry which is preliminary data.</text>
</comment>
<comment type="subcellular location">
    <subcellularLocation>
        <location evidence="1">Membrane</location>
        <topology evidence="1">Single-pass type I membrane protein</topology>
    </subcellularLocation>
</comment>
<keyword evidence="4" id="KW-0325">Glycoprotein</keyword>
<evidence type="ECO:0000256" key="3">
    <source>
        <dbReference type="ARBA" id="ARBA00023157"/>
    </source>
</evidence>
<dbReference type="PANTHER" id="PTHR11640:SF154">
    <property type="entry name" value="IRREGULAR CHIASM C-ROUGHEST PROTEIN-LIKE PROTEIN"/>
    <property type="match status" value="1"/>
</dbReference>
<keyword evidence="2 6" id="KW-0472">Membrane</keyword>
<name>A0A8J5JWN7_HOMAM</name>
<accession>A0A8J5JWN7</accession>
<dbReference type="AlphaFoldDB" id="A0A8J5JWN7"/>
<dbReference type="Pfam" id="PF13927">
    <property type="entry name" value="Ig_3"/>
    <property type="match status" value="2"/>
</dbReference>
<dbReference type="InterPro" id="IPR013783">
    <property type="entry name" value="Ig-like_fold"/>
</dbReference>
<dbReference type="SMART" id="SM00408">
    <property type="entry name" value="IGc2"/>
    <property type="match status" value="2"/>
</dbReference>
<evidence type="ECO:0000256" key="4">
    <source>
        <dbReference type="ARBA" id="ARBA00023180"/>
    </source>
</evidence>
<dbReference type="CDD" id="cd00096">
    <property type="entry name" value="Ig"/>
    <property type="match status" value="2"/>
</dbReference>
<feature type="transmembrane region" description="Helical" evidence="6">
    <location>
        <begin position="485"/>
        <end position="507"/>
    </location>
</feature>
<sequence length="639" mass="70991">PQGMFVGKYEWSGDREAGDCSIRILDASEVDDGGWECQVTASAFTAHDALTSKIAELVVRVAPNTPQLEVETQQVLAGRNFTVQEERPASIKCLSHYGNPPADIKWFIGDEEIPAESYEQTNATEMDRPKTWVAVSVLEHTYVKDNHGIPLRCVAVHQAYHTKSEAVEVIMDVQYAPTVTLEGAPSEDIEEGVDDVTLRCLVDSNPAANVVWRVVGEGDVFSFQPEVRFNPATRKHSATYTCEARNAVGGSDPISVKIDVKYPPKVLQVGPSPQVTAALHNHTLLECLAEANPPPMYTWVQTVPDTRETIVRGHNATLLLEGITYEHQGQYVCVASSVIRDQTLEDKSQPITLEVVGAPQVLRYTVERNLQVEKGQDAVIQIVFCSDPQPSRTSWEWGSLQLEAGNGRGRYIAENLAQDAREDCYSARLLVQGVDIADARDYVLNVENDKGADRYAVGLLVNGHVDKPPLQRVPPSAEPVSMSTVIGIVIACLVILVLVTLIVLYAFKTEKWCFSRLESHRLTPNIQCDLLPPSFDPYYCTVQVQVSRCLPTQLFILLRPDLQAMMLIEYCIVAVQITLQQNIIYSTVQYGTVNFSFCDILVTVTVSFSITYLLSGYNLENFQEDSKFSRCSVTNNQWL</sequence>
<dbReference type="InterPro" id="IPR003598">
    <property type="entry name" value="Ig_sub2"/>
</dbReference>